<evidence type="ECO:0000313" key="4">
    <source>
        <dbReference type="Proteomes" id="UP000292927"/>
    </source>
</evidence>
<evidence type="ECO:0000259" key="2">
    <source>
        <dbReference type="Pfam" id="PF07523"/>
    </source>
</evidence>
<protein>
    <recommendedName>
        <fullName evidence="2">Ig-like domain-containing protein</fullName>
    </recommendedName>
</protein>
<accession>A0A4Q7NYF7</accession>
<feature type="compositionally biased region" description="Basic and acidic residues" evidence="1">
    <location>
        <begin position="136"/>
        <end position="145"/>
    </location>
</feature>
<gene>
    <name evidence="3" type="ORF">EV209_3069</name>
</gene>
<dbReference type="Proteomes" id="UP000292927">
    <property type="component" value="Unassembled WGS sequence"/>
</dbReference>
<dbReference type="OrthoDB" id="1972074at2"/>
<reference evidence="3 4" key="1">
    <citation type="submission" date="2019-02" db="EMBL/GenBank/DDBJ databases">
        <title>Genomic Encyclopedia of Type Strains, Phase IV (KMG-IV): sequencing the most valuable type-strain genomes for metagenomic binning, comparative biology and taxonomic classification.</title>
        <authorList>
            <person name="Goeker M."/>
        </authorList>
    </citation>
    <scope>NUCLEOTIDE SEQUENCE [LARGE SCALE GENOMIC DNA]</scope>
    <source>
        <strain evidence="3 4">DSM 29486</strain>
    </source>
</reference>
<feature type="domain" description="Ig-like" evidence="2">
    <location>
        <begin position="182"/>
        <end position="252"/>
    </location>
</feature>
<dbReference type="PROSITE" id="PS51257">
    <property type="entry name" value="PROKAR_LIPOPROTEIN"/>
    <property type="match status" value="1"/>
</dbReference>
<proteinExistence type="predicted"/>
<dbReference type="InterPro" id="IPR013783">
    <property type="entry name" value="Ig-like_fold"/>
</dbReference>
<dbReference type="AlphaFoldDB" id="A0A4Q7NYF7"/>
<dbReference type="InterPro" id="IPR022038">
    <property type="entry name" value="Ig-like_bact"/>
</dbReference>
<evidence type="ECO:0000313" key="3">
    <source>
        <dbReference type="EMBL" id="RZS92355.1"/>
    </source>
</evidence>
<dbReference type="Pfam" id="PF07523">
    <property type="entry name" value="Big_3"/>
    <property type="match status" value="1"/>
</dbReference>
<dbReference type="Gene3D" id="2.60.40.10">
    <property type="entry name" value="Immunoglobulins"/>
    <property type="match status" value="2"/>
</dbReference>
<sequence length="253" mass="27021">MKQKAITIILAAAAAILGCIAVIYYFSSDRTAPKISFSGEISYAEGQDWSVLLQGVTAMDDTDGDLTGKIQVESVIPLAGESRAKVFYMVMDSSGNIAKSGRTVAYTGGMTPTGEDETQPENTEPEGGESEPDGENETKPEESRQPSETAEPTADTLPTEAGTPAAAVPGDPGGPVLKLKGHELTIPAGGKFSYQNLIVSITDDKDTEEYLYSQIILDGKYDTDQAGTYSVRIYVVDSDHNRSNTETIQLHVQ</sequence>
<evidence type="ECO:0000256" key="1">
    <source>
        <dbReference type="SAM" id="MobiDB-lite"/>
    </source>
</evidence>
<organism evidence="3 4">
    <name type="scientific">Cuneatibacter caecimuris</name>
    <dbReference type="NCBI Taxonomy" id="1796618"/>
    <lineage>
        <taxon>Bacteria</taxon>
        <taxon>Bacillati</taxon>
        <taxon>Bacillota</taxon>
        <taxon>Clostridia</taxon>
        <taxon>Lachnospirales</taxon>
        <taxon>Lachnospiraceae</taxon>
        <taxon>Cuneatibacter</taxon>
    </lineage>
</organism>
<feature type="compositionally biased region" description="Low complexity" evidence="1">
    <location>
        <begin position="161"/>
        <end position="170"/>
    </location>
</feature>
<feature type="region of interest" description="Disordered" evidence="1">
    <location>
        <begin position="102"/>
        <end position="174"/>
    </location>
</feature>
<comment type="caution">
    <text evidence="3">The sequence shown here is derived from an EMBL/GenBank/DDBJ whole genome shotgun (WGS) entry which is preliminary data.</text>
</comment>
<dbReference type="EMBL" id="SGXF01000009">
    <property type="protein sequence ID" value="RZS92355.1"/>
    <property type="molecule type" value="Genomic_DNA"/>
</dbReference>
<name>A0A4Q7NYF7_9FIRM</name>
<keyword evidence="4" id="KW-1185">Reference proteome</keyword>
<feature type="compositionally biased region" description="Acidic residues" evidence="1">
    <location>
        <begin position="114"/>
        <end position="135"/>
    </location>
</feature>
<dbReference type="RefSeq" id="WP_130436299.1">
    <property type="nucleotide sequence ID" value="NZ_SGXF01000009.1"/>
</dbReference>